<dbReference type="Proteomes" id="UP001066276">
    <property type="component" value="Chromosome 2_1"/>
</dbReference>
<comment type="caution">
    <text evidence="1">The sequence shown here is derived from an EMBL/GenBank/DDBJ whole genome shotgun (WGS) entry which is preliminary data.</text>
</comment>
<accession>A0AAV7VPY9</accession>
<dbReference type="EMBL" id="JANPWB010000003">
    <property type="protein sequence ID" value="KAJ1202343.1"/>
    <property type="molecule type" value="Genomic_DNA"/>
</dbReference>
<evidence type="ECO:0000313" key="1">
    <source>
        <dbReference type="EMBL" id="KAJ1202343.1"/>
    </source>
</evidence>
<organism evidence="1 2">
    <name type="scientific">Pleurodeles waltl</name>
    <name type="common">Iberian ribbed newt</name>
    <dbReference type="NCBI Taxonomy" id="8319"/>
    <lineage>
        <taxon>Eukaryota</taxon>
        <taxon>Metazoa</taxon>
        <taxon>Chordata</taxon>
        <taxon>Craniata</taxon>
        <taxon>Vertebrata</taxon>
        <taxon>Euteleostomi</taxon>
        <taxon>Amphibia</taxon>
        <taxon>Batrachia</taxon>
        <taxon>Caudata</taxon>
        <taxon>Salamandroidea</taxon>
        <taxon>Salamandridae</taxon>
        <taxon>Pleurodelinae</taxon>
        <taxon>Pleurodeles</taxon>
    </lineage>
</organism>
<gene>
    <name evidence="1" type="ORF">NDU88_006143</name>
</gene>
<sequence length="77" mass="8636">MGMPRLRWLKNPSTRSEPAVLQLALPSNRAQRGLDTRSSALEDQWDKVPAAVTRMEPAVHEFDHPSGLLGLQSFRGR</sequence>
<name>A0AAV7VPY9_PLEWA</name>
<keyword evidence="2" id="KW-1185">Reference proteome</keyword>
<evidence type="ECO:0000313" key="2">
    <source>
        <dbReference type="Proteomes" id="UP001066276"/>
    </source>
</evidence>
<proteinExistence type="predicted"/>
<protein>
    <submittedName>
        <fullName evidence="1">Uncharacterized protein</fullName>
    </submittedName>
</protein>
<reference evidence="1" key="1">
    <citation type="journal article" date="2022" name="bioRxiv">
        <title>Sequencing and chromosome-scale assembly of the giantPleurodeles waltlgenome.</title>
        <authorList>
            <person name="Brown T."/>
            <person name="Elewa A."/>
            <person name="Iarovenko S."/>
            <person name="Subramanian E."/>
            <person name="Araus A.J."/>
            <person name="Petzold A."/>
            <person name="Susuki M."/>
            <person name="Suzuki K.-i.T."/>
            <person name="Hayashi T."/>
            <person name="Toyoda A."/>
            <person name="Oliveira C."/>
            <person name="Osipova E."/>
            <person name="Leigh N.D."/>
            <person name="Simon A."/>
            <person name="Yun M.H."/>
        </authorList>
    </citation>
    <scope>NUCLEOTIDE SEQUENCE</scope>
    <source>
        <strain evidence="1">20211129_DDA</strain>
        <tissue evidence="1">Liver</tissue>
    </source>
</reference>
<dbReference type="AlphaFoldDB" id="A0AAV7VPY9"/>